<evidence type="ECO:0000256" key="4">
    <source>
        <dbReference type="ARBA" id="ARBA00022801"/>
    </source>
</evidence>
<evidence type="ECO:0000256" key="1">
    <source>
        <dbReference type="ARBA" id="ARBA00004502"/>
    </source>
</evidence>
<comment type="similarity">
    <text evidence="2">Belongs to the AB hydrolase superfamily. LDAH family.</text>
</comment>
<feature type="region of interest" description="Disordered" evidence="5">
    <location>
        <begin position="135"/>
        <end position="161"/>
    </location>
</feature>
<dbReference type="Pfam" id="PF10230">
    <property type="entry name" value="LIDHydrolase"/>
    <property type="match status" value="1"/>
</dbReference>
<evidence type="ECO:0000313" key="6">
    <source>
        <dbReference type="EMBL" id="KAG2437387.1"/>
    </source>
</evidence>
<dbReference type="InterPro" id="IPR029058">
    <property type="entry name" value="AB_hydrolase_fold"/>
</dbReference>
<comment type="subcellular location">
    <subcellularLocation>
        <location evidence="1">Lipid droplet</location>
    </subcellularLocation>
</comment>
<dbReference type="OrthoDB" id="448051at2759"/>
<organism evidence="6 7">
    <name type="scientific">Chlamydomonas incerta</name>
    <dbReference type="NCBI Taxonomy" id="51695"/>
    <lineage>
        <taxon>Eukaryota</taxon>
        <taxon>Viridiplantae</taxon>
        <taxon>Chlorophyta</taxon>
        <taxon>core chlorophytes</taxon>
        <taxon>Chlorophyceae</taxon>
        <taxon>CS clade</taxon>
        <taxon>Chlamydomonadales</taxon>
        <taxon>Chlamydomonadaceae</taxon>
        <taxon>Chlamydomonas</taxon>
    </lineage>
</organism>
<feature type="region of interest" description="Disordered" evidence="5">
    <location>
        <begin position="492"/>
        <end position="516"/>
    </location>
</feature>
<evidence type="ECO:0008006" key="8">
    <source>
        <dbReference type="Google" id="ProtNLM"/>
    </source>
</evidence>
<sequence>MTVSTTAVWRRICTAHGLPTELLGINAASGSPRLQVVVIPGNPGSAIYFQPFMRNVYDMLGGEADVLAVTHAGHDPQIPNPAGRVWSLREQISHKVSFLREHVLLPGRPPVVLVGHSIGAAMMIKAVAELEGLRPSEQDAGEAQEAPWEDEAAPNPLGAQPPAAAVPNYAADARLPPIVKMVAVFPFFETNFPGNARQRRLRLLAPYFELLGWVGAAVTALPERLRRGFVALNAAMEPDARALTARLLTRHVVRNAFYLAGHEFKDLSQPWDWALMVELGSRLHVMGCEHDTWLSRRQYEAMLEHVPGLQATWHPNLRHAFCISEPQSLEAAEHVVESIVRPLLRAAGPATAAAAAANGVELSQWGSAVLRGSPSAVSVSHGPASPSPSPSGSTLSGAGDAAADTAGTAAAQPHATPLQRPLQHHAPHGDQQAMLYGQTAAVRRHMYGDDVAGSSRHDAIAAAAAVAAPTGSGSPGAAVGVSDDQIELDVFGDGPAAAAGSSGGGGGGGRKLTQRRAAATASSSVAVLASSGAAAAGVVTRSMARRQGAAGGSR</sequence>
<evidence type="ECO:0000256" key="2">
    <source>
        <dbReference type="ARBA" id="ARBA00008300"/>
    </source>
</evidence>
<name>A0A835T5H4_CHLIN</name>
<dbReference type="GO" id="GO:0019915">
    <property type="term" value="P:lipid storage"/>
    <property type="evidence" value="ECO:0007669"/>
    <property type="project" value="InterPro"/>
</dbReference>
<reference evidence="6" key="1">
    <citation type="journal article" date="2020" name="bioRxiv">
        <title>Comparative genomics of Chlamydomonas.</title>
        <authorList>
            <person name="Craig R.J."/>
            <person name="Hasan A.R."/>
            <person name="Ness R.W."/>
            <person name="Keightley P.D."/>
        </authorList>
    </citation>
    <scope>NUCLEOTIDE SEQUENCE</scope>
    <source>
        <strain evidence="6">SAG 7.73</strain>
    </source>
</reference>
<keyword evidence="3" id="KW-0551">Lipid droplet</keyword>
<dbReference type="Proteomes" id="UP000650467">
    <property type="component" value="Unassembled WGS sequence"/>
</dbReference>
<dbReference type="AlphaFoldDB" id="A0A835T5H4"/>
<comment type="caution">
    <text evidence="6">The sequence shown here is derived from an EMBL/GenBank/DDBJ whole genome shotgun (WGS) entry which is preliminary data.</text>
</comment>
<dbReference type="PANTHER" id="PTHR13390">
    <property type="entry name" value="LIPASE"/>
    <property type="match status" value="1"/>
</dbReference>
<dbReference type="Gene3D" id="3.40.50.1820">
    <property type="entry name" value="alpha/beta hydrolase"/>
    <property type="match status" value="2"/>
</dbReference>
<feature type="region of interest" description="Disordered" evidence="5">
    <location>
        <begin position="373"/>
        <end position="428"/>
    </location>
</feature>
<dbReference type="GO" id="GO:0016298">
    <property type="term" value="F:lipase activity"/>
    <property type="evidence" value="ECO:0007669"/>
    <property type="project" value="InterPro"/>
</dbReference>
<dbReference type="PANTHER" id="PTHR13390:SF0">
    <property type="entry name" value="LIPID DROPLET-ASSOCIATED HYDROLASE"/>
    <property type="match status" value="1"/>
</dbReference>
<feature type="compositionally biased region" description="Low complexity" evidence="5">
    <location>
        <begin position="373"/>
        <end position="411"/>
    </location>
</feature>
<feature type="compositionally biased region" description="Acidic residues" evidence="5">
    <location>
        <begin position="139"/>
        <end position="152"/>
    </location>
</feature>
<protein>
    <recommendedName>
        <fullName evidence="8">Lipid droplet-associated hydrolase</fullName>
    </recommendedName>
</protein>
<accession>A0A835T5H4</accession>
<dbReference type="GO" id="GO:0005811">
    <property type="term" value="C:lipid droplet"/>
    <property type="evidence" value="ECO:0007669"/>
    <property type="project" value="UniProtKB-SubCell"/>
</dbReference>
<evidence type="ECO:0000256" key="5">
    <source>
        <dbReference type="SAM" id="MobiDB-lite"/>
    </source>
</evidence>
<keyword evidence="4" id="KW-0378">Hydrolase</keyword>
<dbReference type="EMBL" id="JAEHOC010000011">
    <property type="protein sequence ID" value="KAG2437387.1"/>
    <property type="molecule type" value="Genomic_DNA"/>
</dbReference>
<evidence type="ECO:0000256" key="3">
    <source>
        <dbReference type="ARBA" id="ARBA00022677"/>
    </source>
</evidence>
<evidence type="ECO:0000313" key="7">
    <source>
        <dbReference type="Proteomes" id="UP000650467"/>
    </source>
</evidence>
<keyword evidence="7" id="KW-1185">Reference proteome</keyword>
<proteinExistence type="inferred from homology"/>
<dbReference type="SUPFAM" id="SSF53474">
    <property type="entry name" value="alpha/beta-Hydrolases"/>
    <property type="match status" value="1"/>
</dbReference>
<feature type="compositionally biased region" description="Gly residues" evidence="5">
    <location>
        <begin position="501"/>
        <end position="510"/>
    </location>
</feature>
<dbReference type="InterPro" id="IPR019363">
    <property type="entry name" value="LDAH"/>
</dbReference>
<gene>
    <name evidence="6" type="ORF">HXX76_006039</name>
</gene>